<evidence type="ECO:0000256" key="1">
    <source>
        <dbReference type="SAM" id="SignalP"/>
    </source>
</evidence>
<evidence type="ECO:0008006" key="4">
    <source>
        <dbReference type="Google" id="ProtNLM"/>
    </source>
</evidence>
<feature type="chain" id="PRO_5026286966" description="Secreted protein" evidence="1">
    <location>
        <begin position="25"/>
        <end position="102"/>
    </location>
</feature>
<organism evidence="2 3">
    <name type="scientific">Trichodelitschia bisporula</name>
    <dbReference type="NCBI Taxonomy" id="703511"/>
    <lineage>
        <taxon>Eukaryota</taxon>
        <taxon>Fungi</taxon>
        <taxon>Dikarya</taxon>
        <taxon>Ascomycota</taxon>
        <taxon>Pezizomycotina</taxon>
        <taxon>Dothideomycetes</taxon>
        <taxon>Dothideomycetes incertae sedis</taxon>
        <taxon>Phaeotrichales</taxon>
        <taxon>Phaeotrichaceae</taxon>
        <taxon>Trichodelitschia</taxon>
    </lineage>
</organism>
<dbReference type="Proteomes" id="UP000799640">
    <property type="component" value="Unassembled WGS sequence"/>
</dbReference>
<dbReference type="AlphaFoldDB" id="A0A6G1HLG3"/>
<gene>
    <name evidence="2" type="ORF">EJ06DRAFT_226750</name>
</gene>
<feature type="signal peptide" evidence="1">
    <location>
        <begin position="1"/>
        <end position="24"/>
    </location>
</feature>
<keyword evidence="3" id="KW-1185">Reference proteome</keyword>
<reference evidence="2" key="1">
    <citation type="journal article" date="2020" name="Stud. Mycol.">
        <title>101 Dothideomycetes genomes: a test case for predicting lifestyles and emergence of pathogens.</title>
        <authorList>
            <person name="Haridas S."/>
            <person name="Albert R."/>
            <person name="Binder M."/>
            <person name="Bloem J."/>
            <person name="Labutti K."/>
            <person name="Salamov A."/>
            <person name="Andreopoulos B."/>
            <person name="Baker S."/>
            <person name="Barry K."/>
            <person name="Bills G."/>
            <person name="Bluhm B."/>
            <person name="Cannon C."/>
            <person name="Castanera R."/>
            <person name="Culley D."/>
            <person name="Daum C."/>
            <person name="Ezra D."/>
            <person name="Gonzalez J."/>
            <person name="Henrissat B."/>
            <person name="Kuo A."/>
            <person name="Liang C."/>
            <person name="Lipzen A."/>
            <person name="Lutzoni F."/>
            <person name="Magnuson J."/>
            <person name="Mondo S."/>
            <person name="Nolan M."/>
            <person name="Ohm R."/>
            <person name="Pangilinan J."/>
            <person name="Park H.-J."/>
            <person name="Ramirez L."/>
            <person name="Alfaro M."/>
            <person name="Sun H."/>
            <person name="Tritt A."/>
            <person name="Yoshinaga Y."/>
            <person name="Zwiers L.-H."/>
            <person name="Turgeon B."/>
            <person name="Goodwin S."/>
            <person name="Spatafora J."/>
            <person name="Crous P."/>
            <person name="Grigoriev I."/>
        </authorList>
    </citation>
    <scope>NUCLEOTIDE SEQUENCE</scope>
    <source>
        <strain evidence="2">CBS 262.69</strain>
    </source>
</reference>
<name>A0A6G1HLG3_9PEZI</name>
<proteinExistence type="predicted"/>
<accession>A0A6G1HLG3</accession>
<dbReference type="EMBL" id="ML996706">
    <property type="protein sequence ID" value="KAF2396605.1"/>
    <property type="molecule type" value="Genomic_DNA"/>
</dbReference>
<evidence type="ECO:0000313" key="3">
    <source>
        <dbReference type="Proteomes" id="UP000799640"/>
    </source>
</evidence>
<protein>
    <recommendedName>
        <fullName evidence="4">Secreted protein</fullName>
    </recommendedName>
</protein>
<sequence>MGISCWPMHIQCLVVLSIHRQAVAPFSTSFRTSHFKNAMSSLTARAAWAGLCSWSFVSNHFHLQTDIFRLANKLWSLAVPVFAIRVFRDFDPDSYPATYYVS</sequence>
<keyword evidence="1" id="KW-0732">Signal</keyword>
<evidence type="ECO:0000313" key="2">
    <source>
        <dbReference type="EMBL" id="KAF2396605.1"/>
    </source>
</evidence>